<name>A0A5E4YIH2_9BURK</name>
<evidence type="ECO:0000313" key="2">
    <source>
        <dbReference type="EMBL" id="VVE48564.1"/>
    </source>
</evidence>
<dbReference type="AlphaFoldDB" id="A0A5E4YIH2"/>
<dbReference type="InterPro" id="IPR022686">
    <property type="entry name" value="G2P_N"/>
</dbReference>
<dbReference type="Proteomes" id="UP000343335">
    <property type="component" value="Unassembled WGS sequence"/>
</dbReference>
<dbReference type="Pfam" id="PF05144">
    <property type="entry name" value="Phage_CRI"/>
    <property type="match status" value="1"/>
</dbReference>
<accession>A0A5E4YIH2</accession>
<feature type="domain" description="Replication-associated protein G2P N-terminal" evidence="1">
    <location>
        <begin position="37"/>
        <end position="267"/>
    </location>
</feature>
<sequence length="385" mass="43315">MCFQKPTNRHQLTLIFKKTMNKNPLIEVLGDKFQVNIDTVEFSVSDVHVPSLGVTKMTTTSPDGEALAMSTNRKPIAGAHQRHPLQVRYRQLREHFGKNGVLFVEGSLFGFRYGQNVHTSARLRSGCVAALRRIRDQIGFTTTTEVWERWKGGDIELYRVDLAVNFDLGSESAVRALIKRLAHQLIGRNTNCHAYDGYVSLAPQRARKYCVAGYAKGPQLRSKLNRSKSDLNFARLVSECQSLLRVEVRLRRPELKKLGLSRAMDWTPERARDVFRQYVAKLPALNVTSGPVSEDEFNAIPPKLRSVFFLHKLGADLASIFPARTLARYRAKFRILGIDIACPNLESAPLNASLSLHPVRTPKWLIDAGMAPPKVRRMAPSTTKA</sequence>
<evidence type="ECO:0000259" key="1">
    <source>
        <dbReference type="Pfam" id="PF05144"/>
    </source>
</evidence>
<dbReference type="EMBL" id="CABPSA010000009">
    <property type="protein sequence ID" value="VVE48564.1"/>
    <property type="molecule type" value="Genomic_DNA"/>
</dbReference>
<dbReference type="GO" id="GO:0006260">
    <property type="term" value="P:DNA replication"/>
    <property type="evidence" value="ECO:0007669"/>
    <property type="project" value="InterPro"/>
</dbReference>
<protein>
    <recommendedName>
        <fullName evidence="1">Replication-associated protein G2P N-terminal domain-containing protein</fullName>
    </recommendedName>
</protein>
<gene>
    <name evidence="2" type="ORF">PCO31010_04563</name>
</gene>
<organism evidence="2 3">
    <name type="scientific">Pandoraea commovens</name>
    <dbReference type="NCBI Taxonomy" id="2508289"/>
    <lineage>
        <taxon>Bacteria</taxon>
        <taxon>Pseudomonadati</taxon>
        <taxon>Pseudomonadota</taxon>
        <taxon>Betaproteobacteria</taxon>
        <taxon>Burkholderiales</taxon>
        <taxon>Burkholderiaceae</taxon>
        <taxon>Pandoraea</taxon>
    </lineage>
</organism>
<proteinExistence type="predicted"/>
<reference evidence="2 3" key="1">
    <citation type="submission" date="2019-08" db="EMBL/GenBank/DDBJ databases">
        <authorList>
            <person name="Peeters C."/>
        </authorList>
    </citation>
    <scope>NUCLEOTIDE SEQUENCE [LARGE SCALE GENOMIC DNA]</scope>
    <source>
        <strain evidence="2 3">LMG 31010</strain>
    </source>
</reference>
<evidence type="ECO:0000313" key="3">
    <source>
        <dbReference type="Proteomes" id="UP000343335"/>
    </source>
</evidence>